<dbReference type="AlphaFoldDB" id="A0A1B0DH44"/>
<comment type="subcellular location">
    <subcellularLocation>
        <location evidence="1">Membrane</location>
        <topology evidence="1">Multi-pass membrane protein</topology>
    </subcellularLocation>
</comment>
<evidence type="ECO:0000256" key="4">
    <source>
        <dbReference type="ARBA" id="ARBA00023136"/>
    </source>
</evidence>
<keyword evidence="2" id="KW-0812">Transmembrane</keyword>
<dbReference type="PANTHER" id="PTHR15819">
    <property type="entry name" value="TRANSMEMBRANE PROTEIN FAM155"/>
    <property type="match status" value="1"/>
</dbReference>
<evidence type="ECO:0000313" key="8">
    <source>
        <dbReference type="Proteomes" id="UP000092462"/>
    </source>
</evidence>
<dbReference type="GO" id="GO:0005886">
    <property type="term" value="C:plasma membrane"/>
    <property type="evidence" value="ECO:0007669"/>
    <property type="project" value="TreeGrafter"/>
</dbReference>
<dbReference type="PANTHER" id="PTHR15819:SF11">
    <property type="entry name" value="MID1, ISOFORM A"/>
    <property type="match status" value="1"/>
</dbReference>
<keyword evidence="3" id="KW-1133">Transmembrane helix</keyword>
<dbReference type="EMBL" id="AJVK01060697">
    <property type="status" value="NOT_ANNOTATED_CDS"/>
    <property type="molecule type" value="Genomic_DNA"/>
</dbReference>
<dbReference type="GO" id="GO:0015275">
    <property type="term" value="F:stretch-activated, monoatomic cation-selective, calcium channel activity"/>
    <property type="evidence" value="ECO:0007669"/>
    <property type="project" value="TreeGrafter"/>
</dbReference>
<evidence type="ECO:0000256" key="2">
    <source>
        <dbReference type="ARBA" id="ARBA00022692"/>
    </source>
</evidence>
<dbReference type="EnsemblMetazoa" id="PPAI007478-RA">
    <property type="protein sequence ID" value="PPAI007478-PA"/>
    <property type="gene ID" value="PPAI007478"/>
</dbReference>
<protein>
    <submittedName>
        <fullName evidence="7">Uncharacterized protein</fullName>
    </submittedName>
</protein>
<accession>A0A1B0DH44</accession>
<evidence type="ECO:0000256" key="5">
    <source>
        <dbReference type="ARBA" id="ARBA00023180"/>
    </source>
</evidence>
<evidence type="ECO:0000256" key="3">
    <source>
        <dbReference type="ARBA" id="ARBA00022989"/>
    </source>
</evidence>
<name>A0A1B0DH44_PHLPP</name>
<dbReference type="GO" id="GO:0098703">
    <property type="term" value="P:calcium ion import across plasma membrane"/>
    <property type="evidence" value="ECO:0007669"/>
    <property type="project" value="TreeGrafter"/>
</dbReference>
<dbReference type="VEuPathDB" id="VectorBase:PPAPM1_006367"/>
<evidence type="ECO:0000256" key="6">
    <source>
        <dbReference type="ARBA" id="ARBA00029445"/>
    </source>
</evidence>
<evidence type="ECO:0000256" key="1">
    <source>
        <dbReference type="ARBA" id="ARBA00004141"/>
    </source>
</evidence>
<organism evidence="7 8">
    <name type="scientific">Phlebotomus papatasi</name>
    <name type="common">Sandfly</name>
    <dbReference type="NCBI Taxonomy" id="29031"/>
    <lineage>
        <taxon>Eukaryota</taxon>
        <taxon>Metazoa</taxon>
        <taxon>Ecdysozoa</taxon>
        <taxon>Arthropoda</taxon>
        <taxon>Hexapoda</taxon>
        <taxon>Insecta</taxon>
        <taxon>Pterygota</taxon>
        <taxon>Neoptera</taxon>
        <taxon>Endopterygota</taxon>
        <taxon>Diptera</taxon>
        <taxon>Nematocera</taxon>
        <taxon>Psychodoidea</taxon>
        <taxon>Psychodidae</taxon>
        <taxon>Phlebotomus</taxon>
        <taxon>Phlebotomus</taxon>
    </lineage>
</organism>
<dbReference type="VEuPathDB" id="VectorBase:PPAI007478"/>
<dbReference type="InterPro" id="IPR055288">
    <property type="entry name" value="NALCN_aux_factor_1/2"/>
</dbReference>
<sequence>GQCSAGTLPVAWVDEGPGPPRCPPPCATVTTMDKMSNEYNKVNMESRFDKQQQCLDYIGDNEESSPAQICKKSSRDIETKLRALRLRHCCERSAISALHSQALEDVLNGEWWKEKRVSGVGLKVRKGGWLAMKYPKRSLFSERKVEERSPAFVKKIQDLHNCAQVQLVQTIAFVTNTPPWDFLLPR</sequence>
<evidence type="ECO:0000313" key="7">
    <source>
        <dbReference type="EnsemblMetazoa" id="PPAI007478-PA"/>
    </source>
</evidence>
<comment type="similarity">
    <text evidence="6">Belongs to the NALF family.</text>
</comment>
<reference evidence="7" key="1">
    <citation type="submission" date="2022-08" db="UniProtKB">
        <authorList>
            <consortium name="EnsemblMetazoa"/>
        </authorList>
    </citation>
    <scope>IDENTIFICATION</scope>
    <source>
        <strain evidence="7">Israel</strain>
    </source>
</reference>
<keyword evidence="8" id="KW-1185">Reference proteome</keyword>
<proteinExistence type="inferred from homology"/>
<dbReference type="Proteomes" id="UP000092462">
    <property type="component" value="Unassembled WGS sequence"/>
</dbReference>
<keyword evidence="5" id="KW-0325">Glycoprotein</keyword>
<keyword evidence="4" id="KW-0472">Membrane</keyword>